<keyword evidence="5" id="KW-1185">Reference proteome</keyword>
<dbReference type="EMBL" id="JBHLVF010000034">
    <property type="protein sequence ID" value="MFC0393738.1"/>
    <property type="molecule type" value="Genomic_DNA"/>
</dbReference>
<evidence type="ECO:0000256" key="1">
    <source>
        <dbReference type="ARBA" id="ARBA00022679"/>
    </source>
</evidence>
<protein>
    <submittedName>
        <fullName evidence="4">GNAT family N-acetyltransferase</fullName>
        <ecNumber evidence="4">2.3.-.-</ecNumber>
    </submittedName>
</protein>
<organism evidence="4 5">
    <name type="scientific">Paenibacillus mendelii</name>
    <dbReference type="NCBI Taxonomy" id="206163"/>
    <lineage>
        <taxon>Bacteria</taxon>
        <taxon>Bacillati</taxon>
        <taxon>Bacillota</taxon>
        <taxon>Bacilli</taxon>
        <taxon>Bacillales</taxon>
        <taxon>Paenibacillaceae</taxon>
        <taxon>Paenibacillus</taxon>
    </lineage>
</organism>
<proteinExistence type="predicted"/>
<comment type="caution">
    <text evidence="4">The sequence shown here is derived from an EMBL/GenBank/DDBJ whole genome shotgun (WGS) entry which is preliminary data.</text>
</comment>
<dbReference type="InterPro" id="IPR016181">
    <property type="entry name" value="Acyl_CoA_acyltransferase"/>
</dbReference>
<evidence type="ECO:0000313" key="5">
    <source>
        <dbReference type="Proteomes" id="UP001589818"/>
    </source>
</evidence>
<accession>A0ABV6JCU0</accession>
<dbReference type="CDD" id="cd04301">
    <property type="entry name" value="NAT_SF"/>
    <property type="match status" value="1"/>
</dbReference>
<dbReference type="PROSITE" id="PS51186">
    <property type="entry name" value="GNAT"/>
    <property type="match status" value="1"/>
</dbReference>
<dbReference type="GO" id="GO:0016746">
    <property type="term" value="F:acyltransferase activity"/>
    <property type="evidence" value="ECO:0007669"/>
    <property type="project" value="UniProtKB-KW"/>
</dbReference>
<keyword evidence="1 4" id="KW-0808">Transferase</keyword>
<evidence type="ECO:0000313" key="4">
    <source>
        <dbReference type="EMBL" id="MFC0393738.1"/>
    </source>
</evidence>
<evidence type="ECO:0000259" key="3">
    <source>
        <dbReference type="PROSITE" id="PS51186"/>
    </source>
</evidence>
<dbReference type="SUPFAM" id="SSF55729">
    <property type="entry name" value="Acyl-CoA N-acyltransferases (Nat)"/>
    <property type="match status" value="1"/>
</dbReference>
<dbReference type="Gene3D" id="3.40.630.30">
    <property type="match status" value="1"/>
</dbReference>
<evidence type="ECO:0000256" key="2">
    <source>
        <dbReference type="ARBA" id="ARBA00023315"/>
    </source>
</evidence>
<dbReference type="EC" id="2.3.-.-" evidence="4"/>
<reference evidence="4 5" key="1">
    <citation type="submission" date="2024-09" db="EMBL/GenBank/DDBJ databases">
        <authorList>
            <person name="Sun Q."/>
            <person name="Mori K."/>
        </authorList>
    </citation>
    <scope>NUCLEOTIDE SEQUENCE [LARGE SCALE GENOMIC DNA]</scope>
    <source>
        <strain evidence="4 5">CCM 4839</strain>
    </source>
</reference>
<dbReference type="RefSeq" id="WP_256555527.1">
    <property type="nucleotide sequence ID" value="NZ_JANHOF010000013.1"/>
</dbReference>
<dbReference type="PANTHER" id="PTHR43420">
    <property type="entry name" value="ACETYLTRANSFERASE"/>
    <property type="match status" value="1"/>
</dbReference>
<dbReference type="InterPro" id="IPR050680">
    <property type="entry name" value="YpeA/RimI_acetyltransf"/>
</dbReference>
<dbReference type="Pfam" id="PF00583">
    <property type="entry name" value="Acetyltransf_1"/>
    <property type="match status" value="1"/>
</dbReference>
<dbReference type="InterPro" id="IPR000182">
    <property type="entry name" value="GNAT_dom"/>
</dbReference>
<gene>
    <name evidence="4" type="ORF">ACFFJ8_20510</name>
</gene>
<dbReference type="Proteomes" id="UP001589818">
    <property type="component" value="Unassembled WGS sequence"/>
</dbReference>
<sequence>MMIRTALPEDAHAAVPLLFEAIGDITYILMGTDDTEKALEAMTFWFSQPANRLSYENCIVIEAEGRVAGALLAYHGSELTALDRPLLDRIASISGESGLSFPQEAMIDEYYLDSIAVDNAFRGQGLGKQLMQAFEEEGAKRGYPRLALIVELGNENAKRLYAAQGYQADGHQLEIAGHLYEHMVKRLP</sequence>
<feature type="domain" description="N-acetyltransferase" evidence="3">
    <location>
        <begin position="1"/>
        <end position="188"/>
    </location>
</feature>
<keyword evidence="2 4" id="KW-0012">Acyltransferase</keyword>
<name>A0ABV6JCU0_9BACL</name>